<comment type="cofactor">
    <cofactor evidence="1 5">
        <name>FAD</name>
        <dbReference type="ChEBI" id="CHEBI:57692"/>
    </cofactor>
</comment>
<feature type="binding site" evidence="5">
    <location>
        <position position="219"/>
    </location>
    <ligand>
        <name>FAD</name>
        <dbReference type="ChEBI" id="CHEBI:57692"/>
    </ligand>
</feature>
<evidence type="ECO:0000256" key="3">
    <source>
        <dbReference type="ARBA" id="ARBA00022630"/>
    </source>
</evidence>
<evidence type="ECO:0000313" key="7">
    <source>
        <dbReference type="EMBL" id="BAH54384.1"/>
    </source>
</evidence>
<dbReference type="InterPro" id="IPR000172">
    <property type="entry name" value="GMC_OxRdtase_N"/>
</dbReference>
<dbReference type="Pfam" id="PF05199">
    <property type="entry name" value="GMC_oxred_C"/>
    <property type="match status" value="1"/>
</dbReference>
<gene>
    <name evidence="7" type="ordered locus">ROP_61370</name>
</gene>
<dbReference type="InterPro" id="IPR023978">
    <property type="entry name" value="GMC_oxidoreductase_bact"/>
</dbReference>
<dbReference type="PANTHER" id="PTHR11552">
    <property type="entry name" value="GLUCOSE-METHANOL-CHOLINE GMC OXIDOREDUCTASE"/>
    <property type="match status" value="1"/>
</dbReference>
<dbReference type="NCBIfam" id="TIGR03970">
    <property type="entry name" value="Rv0697"/>
    <property type="match status" value="1"/>
</dbReference>
<evidence type="ECO:0000256" key="2">
    <source>
        <dbReference type="ARBA" id="ARBA00010790"/>
    </source>
</evidence>
<dbReference type="Proteomes" id="UP000002212">
    <property type="component" value="Chromosome"/>
</dbReference>
<dbReference type="GO" id="GO:0050660">
    <property type="term" value="F:flavin adenine dinucleotide binding"/>
    <property type="evidence" value="ECO:0007669"/>
    <property type="project" value="InterPro"/>
</dbReference>
<reference evidence="7 8" key="1">
    <citation type="submission" date="2009-03" db="EMBL/GenBank/DDBJ databases">
        <title>Comparison of the complete genome sequences of Rhodococcus erythropolis PR4 and Rhodococcus opacus B4.</title>
        <authorList>
            <person name="Takarada H."/>
            <person name="Sekine M."/>
            <person name="Hosoyama A."/>
            <person name="Yamada R."/>
            <person name="Fujisawa T."/>
            <person name="Omata S."/>
            <person name="Shimizu A."/>
            <person name="Tsukatani N."/>
            <person name="Tanikawa S."/>
            <person name="Fujita N."/>
            <person name="Harayama S."/>
        </authorList>
    </citation>
    <scope>NUCLEOTIDE SEQUENCE [LARGE SCALE GENOMIC DNA]</scope>
    <source>
        <strain evidence="7 8">B4</strain>
    </source>
</reference>
<evidence type="ECO:0000256" key="4">
    <source>
        <dbReference type="ARBA" id="ARBA00022827"/>
    </source>
</evidence>
<dbReference type="EMBL" id="AP011115">
    <property type="protein sequence ID" value="BAH54384.1"/>
    <property type="molecule type" value="Genomic_DNA"/>
</dbReference>
<dbReference type="Gene3D" id="3.30.410.40">
    <property type="match status" value="1"/>
</dbReference>
<evidence type="ECO:0000256" key="5">
    <source>
        <dbReference type="PIRSR" id="PIRSR000137-2"/>
    </source>
</evidence>
<keyword evidence="3" id="KW-0285">Flavoprotein</keyword>
<dbReference type="GO" id="GO:0016614">
    <property type="term" value="F:oxidoreductase activity, acting on CH-OH group of donors"/>
    <property type="evidence" value="ECO:0007669"/>
    <property type="project" value="InterPro"/>
</dbReference>
<dbReference type="PANTHER" id="PTHR11552:SF147">
    <property type="entry name" value="CHOLINE DEHYDROGENASE, MITOCHONDRIAL"/>
    <property type="match status" value="1"/>
</dbReference>
<dbReference type="PROSITE" id="PS51257">
    <property type="entry name" value="PROKAR_LIPOPROTEIN"/>
    <property type="match status" value="1"/>
</dbReference>
<dbReference type="SUPFAM" id="SSF51905">
    <property type="entry name" value="FAD/NAD(P)-binding domain"/>
    <property type="match status" value="1"/>
</dbReference>
<dbReference type="PATRIC" id="fig|632772.20.peg.6409"/>
<feature type="domain" description="Glucose-methanol-choline oxidoreductase N-terminal" evidence="6">
    <location>
        <begin position="253"/>
        <end position="267"/>
    </location>
</feature>
<dbReference type="SUPFAM" id="SSF54373">
    <property type="entry name" value="FAD-linked reductases, C-terminal domain"/>
    <property type="match status" value="1"/>
</dbReference>
<dbReference type="PROSITE" id="PS00624">
    <property type="entry name" value="GMC_OXRED_2"/>
    <property type="match status" value="1"/>
</dbReference>
<dbReference type="OrthoDB" id="9785276at2"/>
<accession>C1AZW3</accession>
<dbReference type="KEGG" id="rop:ROP_61370"/>
<dbReference type="AlphaFoldDB" id="C1AZW3"/>
<feature type="binding site" evidence="5">
    <location>
        <position position="86"/>
    </location>
    <ligand>
        <name>FAD</name>
        <dbReference type="ChEBI" id="CHEBI:57692"/>
    </ligand>
</feature>
<dbReference type="InterPro" id="IPR012132">
    <property type="entry name" value="GMC_OxRdtase"/>
</dbReference>
<dbReference type="PIRSF" id="PIRSF000137">
    <property type="entry name" value="Alcohol_oxidase"/>
    <property type="match status" value="1"/>
</dbReference>
<evidence type="ECO:0000256" key="1">
    <source>
        <dbReference type="ARBA" id="ARBA00001974"/>
    </source>
</evidence>
<dbReference type="STRING" id="632772.ROP_61370"/>
<dbReference type="HOGENOM" id="CLU_002865_7_1_11"/>
<dbReference type="RefSeq" id="WP_015889870.1">
    <property type="nucleotide sequence ID" value="NC_012522.1"/>
</dbReference>
<sequence>MADPIRAADVVVVGGGSSGCVVASRLSEDPGRSVLLLESGPGYRSALDCPVLDYRTLPVGPGSAFARTYGVQLAPSVPSAMVRGRVLGGSGAVNGAYFVRGTETDFRHWPASWSYENVLPTFRALERDADFGDFRHGTTGPMPVRRQPAEQLSEISAAFRAAALGAGHPEEPDKNGAGGGGIGPVPLNIDGGRRVSTAVAYLLPASERPNLTVEPDSDVVRILFSGNEAVGVEVESGGTRRTIRADRVVLAAGPVETPVLLMLSGIGPAEHLRDNGIDVVLDVPGVGTDFSDHPEVALPYRIRDTFRRSDILRRSDTSPVVETVLNIDDLEIRPYTAPFDVLVPGSGQPDPVLGIGLMVTESRGDIRLTSGHRRDRPRIEYRYAQSAADRRALREGQAIALDLLRSPELGPFVLPLSEEVSDRSVLAHLGTSLHLCGSCRMGGRTDAGAVVDERCNVRGTVGLTIADTSVFPVVPSRGPHATAVMVAERVSTFLRE</sequence>
<dbReference type="Gene3D" id="3.50.50.60">
    <property type="entry name" value="FAD/NAD(P)-binding domain"/>
    <property type="match status" value="1"/>
</dbReference>
<dbReference type="InterPro" id="IPR007867">
    <property type="entry name" value="GMC_OxRtase_C"/>
</dbReference>
<keyword evidence="4 5" id="KW-0274">FAD</keyword>
<dbReference type="InterPro" id="IPR036188">
    <property type="entry name" value="FAD/NAD-bd_sf"/>
</dbReference>
<comment type="similarity">
    <text evidence="2">Belongs to the GMC oxidoreductase family.</text>
</comment>
<name>C1AZW3_RHOOB</name>
<evidence type="ECO:0000259" key="6">
    <source>
        <dbReference type="PROSITE" id="PS00624"/>
    </source>
</evidence>
<protein>
    <submittedName>
        <fullName evidence="7">Putative oxidoreductase</fullName>
    </submittedName>
</protein>
<organism evidence="7 8">
    <name type="scientific">Rhodococcus opacus (strain B4)</name>
    <dbReference type="NCBI Taxonomy" id="632772"/>
    <lineage>
        <taxon>Bacteria</taxon>
        <taxon>Bacillati</taxon>
        <taxon>Actinomycetota</taxon>
        <taxon>Actinomycetes</taxon>
        <taxon>Mycobacteriales</taxon>
        <taxon>Nocardiaceae</taxon>
        <taxon>Rhodococcus</taxon>
    </lineage>
</organism>
<proteinExistence type="inferred from homology"/>
<evidence type="ECO:0000313" key="8">
    <source>
        <dbReference type="Proteomes" id="UP000002212"/>
    </source>
</evidence>
<dbReference type="Pfam" id="PF00732">
    <property type="entry name" value="GMC_oxred_N"/>
    <property type="match status" value="1"/>
</dbReference>